<name>Q0C8N0_ASPTN</name>
<accession>Q0C8N0</accession>
<evidence type="ECO:0000259" key="7">
    <source>
        <dbReference type="PROSITE" id="PS51192"/>
    </source>
</evidence>
<dbReference type="Gene3D" id="3.40.50.300">
    <property type="entry name" value="P-loop containing nucleotide triphosphate hydrolases"/>
    <property type="match status" value="2"/>
</dbReference>
<feature type="region of interest" description="Disordered" evidence="6">
    <location>
        <begin position="510"/>
        <end position="560"/>
    </location>
</feature>
<dbReference type="HOGENOM" id="CLU_001104_6_1_1"/>
<feature type="compositionally biased region" description="Low complexity" evidence="6">
    <location>
        <begin position="469"/>
        <end position="481"/>
    </location>
</feature>
<organism evidence="8 9">
    <name type="scientific">Aspergillus terreus (strain NIH 2624 / FGSC A1156)</name>
    <dbReference type="NCBI Taxonomy" id="341663"/>
    <lineage>
        <taxon>Eukaryota</taxon>
        <taxon>Fungi</taxon>
        <taxon>Dikarya</taxon>
        <taxon>Ascomycota</taxon>
        <taxon>Pezizomycotina</taxon>
        <taxon>Eurotiomycetes</taxon>
        <taxon>Eurotiomycetidae</taxon>
        <taxon>Eurotiales</taxon>
        <taxon>Aspergillaceae</taxon>
        <taxon>Aspergillus</taxon>
        <taxon>Aspergillus subgen. Circumdati</taxon>
    </lineage>
</organism>
<sequence>MADQLFQKVPPLKVMICRQCHHGVWPAEVETHLKQQHRLDHRTAQPIIQAVQTWTDLAPSRESCIIPPVLDEPLPILPCYSKGLRCRRGSEPCLFVASTWKSMRKHWRIVHQWSQYPERGRAPQSQRAAREAELQRSYEIVSYQQLFPSRAGSHYIHIRFPHGRAPPPPRPSQAQQAIDAVVQAWEQAEAARRQAPVEPTQLHDANPWLRMTQWTEYLKEIPPADLLRSVEAPDPDTADPVEQGVLILYHTVDQLARKSQRTVMHCGQAIRMEAVRTQAGELPHQPLLAYMDANSVRKHVQPWQQMLGFFARTQHPQAWKCPVYQFTARQQQKWARLWQLVQHPEPPPELQDVDEALQPWLLERRERACLEFCVELLNQRHRTHEYESALVCAMAVLGRGVDGWRDADSYPPILSRVIKIARFFVVEKALWLDPAAMQIVGMWQQKQTAVPWALQSADDELEDLDEGYASGSTASSPVPSSMELDGSEEGFRSCPEFSHDRNRAVDYRQARLSREASSERSSEGFGTPVHPVRSSPIIPRSETSPVRPGRSHRPDYGPWAGRTFQDQLERMVRRFLVRGSHGPMQTLLDWRTYGLRVHYNSTTPGHITWQGTDELLYKELRFTMGDFRGFIHGLVETTRGLLDQLLLGAADQPPPAIPWGRLYDNPVEGKAGWSFIRAYFQQVVAFKEKLAVLTHICGGQPSRAPELLSIQHVNTDTNVRRNIYIDNGMVTLVTAYHKGFYASNDAKIIHRYVPREIGELIIYYLWLVRPFVDQLDTWLERQSPAPREPPSTQERALLWGPDPGTRRVWSSDRFREVFKRETQSRLTKKKPVHPAAYRDIAIGISRRADERHPREPAITDPDNEAAMDDEQWPGHIADLQAAHSSHVAGMIYGRGLMEQAGTTAHRQAMFRASSTDWHRFLGFASAQGEPPSVLGKRKRAPWADAVAEQQIWRRHRLQQANLTQAARRMTQQAELELRGVQGPALHAIQHGESPIVAVMPTGGGKSMLFMLPAYVEPSGTTVVVIPLIALRQDFQRRCQQLNISCAVWERRRPPDEASIVLVTPESAITPEFHSFLNRLRMVRRLDRIVIDECHVMLPGSADFRPAMRRLGELIQARTQLVLLTATLPPTLEPALFERIGHARAAVRVFRAPTTRSNIRYLVWRPAVPVRRGPADAWMDSEIVQAGIRWLIQAIHQGKTVIYANVVSQVVALAEQIGCEAYTSQAVDRTGILARFVDGRRPIIAATSALGMGVDIPDIRLIIHESGRAGRDGQTSVAVIIQPAGWDEPAPWMADTPVPEIERMQQYIAAPCRRQGLDPYLDGHPRAGCMAGEAPCDQCRPIRIEEAVERMHQREIAVEGHGADQASGRPISQPAGPQADPQAGPQAGEDAGRPADPIQTPPSRPSRSRSTSFASQASSLHRPWPSRPATPPSPREPPQWAQADIQARQRGMQAALTEEAIIAECPRWLDHCYICTQQDRDGTRHDLYGCRAPDSQAARQWMLQVRRQIQYARYSACFQCGMPQAVCPGWEDRTQCAYRGLLIPMVAAMVYGPQARPIQPLWQDRLAEAGVDDQDLDAVTTFLGQIGPSRHSQLFDIYCWLREIYREIERR</sequence>
<protein>
    <recommendedName>
        <fullName evidence="5">DNA 3'-5' helicase</fullName>
        <ecNumber evidence="5">5.6.2.4</ecNumber>
    </recommendedName>
</protein>
<dbReference type="GO" id="GO:0000724">
    <property type="term" value="P:double-strand break repair via homologous recombination"/>
    <property type="evidence" value="ECO:0007669"/>
    <property type="project" value="TreeGrafter"/>
</dbReference>
<dbReference type="InterPro" id="IPR014001">
    <property type="entry name" value="Helicase_ATP-bd"/>
</dbReference>
<dbReference type="GO" id="GO:0043138">
    <property type="term" value="F:3'-5' DNA helicase activity"/>
    <property type="evidence" value="ECO:0007669"/>
    <property type="project" value="UniProtKB-EC"/>
</dbReference>
<evidence type="ECO:0000256" key="3">
    <source>
        <dbReference type="ARBA" id="ARBA00022840"/>
    </source>
</evidence>
<evidence type="ECO:0000313" key="9">
    <source>
        <dbReference type="Proteomes" id="UP000007963"/>
    </source>
</evidence>
<feature type="compositionally biased region" description="Basic and acidic residues" evidence="6">
    <location>
        <begin position="510"/>
        <end position="522"/>
    </location>
</feature>
<evidence type="ECO:0000256" key="2">
    <source>
        <dbReference type="ARBA" id="ARBA00022741"/>
    </source>
</evidence>
<dbReference type="Proteomes" id="UP000007963">
    <property type="component" value="Unassembled WGS sequence"/>
</dbReference>
<dbReference type="GO" id="GO:0003676">
    <property type="term" value="F:nucleic acid binding"/>
    <property type="evidence" value="ECO:0007669"/>
    <property type="project" value="InterPro"/>
</dbReference>
<dbReference type="InterPro" id="IPR027417">
    <property type="entry name" value="P-loop_NTPase"/>
</dbReference>
<dbReference type="Pfam" id="PF00270">
    <property type="entry name" value="DEAD"/>
    <property type="match status" value="1"/>
</dbReference>
<comment type="similarity">
    <text evidence="1">Belongs to the helicase family. RecQ subfamily.</text>
</comment>
<feature type="compositionally biased region" description="Low complexity" evidence="6">
    <location>
        <begin position="1372"/>
        <end position="1387"/>
    </location>
</feature>
<dbReference type="EC" id="5.6.2.4" evidence="5"/>
<dbReference type="InterPro" id="IPR011545">
    <property type="entry name" value="DEAD/DEAH_box_helicase_dom"/>
</dbReference>
<keyword evidence="2" id="KW-0547">Nucleotide-binding</keyword>
<dbReference type="PROSITE" id="PS51192">
    <property type="entry name" value="HELICASE_ATP_BIND_1"/>
    <property type="match status" value="1"/>
</dbReference>
<dbReference type="PANTHER" id="PTHR13710:SF154">
    <property type="entry name" value="RECQ HELICASE, PUTATIVE (AFU_ORTHOLOGUE AFUA_6G14720)-RELATED"/>
    <property type="match status" value="1"/>
</dbReference>
<keyword evidence="3" id="KW-0067">ATP-binding</keyword>
<dbReference type="eggNOG" id="KOG0352">
    <property type="taxonomic scope" value="Eukaryota"/>
</dbReference>
<dbReference type="RefSeq" id="XP_001209256.1">
    <property type="nucleotide sequence ID" value="XM_001209256.1"/>
</dbReference>
<dbReference type="InterPro" id="IPR001650">
    <property type="entry name" value="Helicase_C-like"/>
</dbReference>
<dbReference type="GO" id="GO:0005524">
    <property type="term" value="F:ATP binding"/>
    <property type="evidence" value="ECO:0007669"/>
    <property type="project" value="UniProtKB-KW"/>
</dbReference>
<dbReference type="OMA" id="DECHTAM"/>
<dbReference type="CDD" id="cd17920">
    <property type="entry name" value="DEXHc_RecQ"/>
    <property type="match status" value="1"/>
</dbReference>
<evidence type="ECO:0000256" key="4">
    <source>
        <dbReference type="ARBA" id="ARBA00034617"/>
    </source>
</evidence>
<dbReference type="VEuPathDB" id="FungiDB:ATEG_09954"/>
<dbReference type="SMART" id="SM00490">
    <property type="entry name" value="HELICc"/>
    <property type="match status" value="1"/>
</dbReference>
<dbReference type="Pfam" id="PF12013">
    <property type="entry name" value="OrsD"/>
    <property type="match status" value="1"/>
</dbReference>
<feature type="region of interest" description="Disordered" evidence="6">
    <location>
        <begin position="466"/>
        <end position="496"/>
    </location>
</feature>
<dbReference type="GO" id="GO:0005737">
    <property type="term" value="C:cytoplasm"/>
    <property type="evidence" value="ECO:0007669"/>
    <property type="project" value="TreeGrafter"/>
</dbReference>
<dbReference type="GeneID" id="4319516"/>
<evidence type="ECO:0000256" key="5">
    <source>
        <dbReference type="ARBA" id="ARBA00034808"/>
    </source>
</evidence>
<feature type="compositionally biased region" description="Pro residues" evidence="6">
    <location>
        <begin position="1424"/>
        <end position="1436"/>
    </location>
</feature>
<proteinExistence type="inferred from homology"/>
<feature type="compositionally biased region" description="Low complexity" evidence="6">
    <location>
        <begin position="1407"/>
        <end position="1422"/>
    </location>
</feature>
<dbReference type="GO" id="GO:0005694">
    <property type="term" value="C:chromosome"/>
    <property type="evidence" value="ECO:0007669"/>
    <property type="project" value="TreeGrafter"/>
</dbReference>
<dbReference type="PANTHER" id="PTHR13710">
    <property type="entry name" value="DNA HELICASE RECQ FAMILY MEMBER"/>
    <property type="match status" value="1"/>
</dbReference>
<feature type="domain" description="Helicase ATP-binding" evidence="7">
    <location>
        <begin position="986"/>
        <end position="1145"/>
    </location>
</feature>
<dbReference type="SUPFAM" id="SSF52540">
    <property type="entry name" value="P-loop containing nucleoside triphosphate hydrolases"/>
    <property type="match status" value="1"/>
</dbReference>
<reference evidence="9" key="1">
    <citation type="submission" date="2005-09" db="EMBL/GenBank/DDBJ databases">
        <title>Annotation of the Aspergillus terreus NIH2624 genome.</title>
        <authorList>
            <person name="Birren B.W."/>
            <person name="Lander E.S."/>
            <person name="Galagan J.E."/>
            <person name="Nusbaum C."/>
            <person name="Devon K."/>
            <person name="Henn M."/>
            <person name="Ma L.-J."/>
            <person name="Jaffe D.B."/>
            <person name="Butler J."/>
            <person name="Alvarez P."/>
            <person name="Gnerre S."/>
            <person name="Grabherr M."/>
            <person name="Kleber M."/>
            <person name="Mauceli E.W."/>
            <person name="Brockman W."/>
            <person name="Rounsley S."/>
            <person name="Young S.K."/>
            <person name="LaButti K."/>
            <person name="Pushparaj V."/>
            <person name="DeCaprio D."/>
            <person name="Crawford M."/>
            <person name="Koehrsen M."/>
            <person name="Engels R."/>
            <person name="Montgomery P."/>
            <person name="Pearson M."/>
            <person name="Howarth C."/>
            <person name="Larson L."/>
            <person name="Luoma S."/>
            <person name="White J."/>
            <person name="Alvarado L."/>
            <person name="Kodira C.D."/>
            <person name="Zeng Q."/>
            <person name="Oleary S."/>
            <person name="Yandava C."/>
            <person name="Denning D.W."/>
            <person name="Nierman W.C."/>
            <person name="Milne T."/>
            <person name="Madden K."/>
        </authorList>
    </citation>
    <scope>NUCLEOTIDE SEQUENCE [LARGE SCALE GENOMIC DNA]</scope>
    <source>
        <strain evidence="9">NIH 2624 / FGSC A1156</strain>
    </source>
</reference>
<evidence type="ECO:0000313" key="8">
    <source>
        <dbReference type="EMBL" id="EAU29403.1"/>
    </source>
</evidence>
<dbReference type="STRING" id="341663.Q0C8N0"/>
<comment type="catalytic activity">
    <reaction evidence="4">
        <text>Couples ATP hydrolysis with the unwinding of duplex DNA by translocating in the 3'-5' direction.</text>
        <dbReference type="EC" id="5.6.2.4"/>
    </reaction>
</comment>
<dbReference type="InterPro" id="IPR022698">
    <property type="entry name" value="OrsD"/>
</dbReference>
<evidence type="ECO:0000256" key="1">
    <source>
        <dbReference type="ARBA" id="ARBA00005446"/>
    </source>
</evidence>
<dbReference type="GO" id="GO:0009378">
    <property type="term" value="F:four-way junction helicase activity"/>
    <property type="evidence" value="ECO:0007669"/>
    <property type="project" value="TreeGrafter"/>
</dbReference>
<dbReference type="EMBL" id="CH476609">
    <property type="protein sequence ID" value="EAU29403.1"/>
    <property type="molecule type" value="Genomic_DNA"/>
</dbReference>
<dbReference type="OrthoDB" id="5153301at2759"/>
<gene>
    <name evidence="8" type="ORF">ATEG_09954</name>
</gene>
<dbReference type="SMART" id="SM00487">
    <property type="entry name" value="DEXDc"/>
    <property type="match status" value="1"/>
</dbReference>
<feature type="region of interest" description="Disordered" evidence="6">
    <location>
        <begin position="1358"/>
        <end position="1450"/>
    </location>
</feature>
<dbReference type="Pfam" id="PF00271">
    <property type="entry name" value="Helicase_C"/>
    <property type="match status" value="1"/>
</dbReference>
<evidence type="ECO:0000256" key="6">
    <source>
        <dbReference type="SAM" id="MobiDB-lite"/>
    </source>
</evidence>